<dbReference type="InterPro" id="IPR050746">
    <property type="entry name" value="DAACS"/>
</dbReference>
<dbReference type="PANTHER" id="PTHR11958">
    <property type="entry name" value="SODIUM/DICARBOXYLATE SYMPORTER-RELATED"/>
    <property type="match status" value="1"/>
</dbReference>
<comment type="subcellular location">
    <subcellularLocation>
        <location evidence="1">Membrane</location>
        <topology evidence="1">Multi-pass membrane protein</topology>
    </subcellularLocation>
</comment>
<dbReference type="SUPFAM" id="SSF118215">
    <property type="entry name" value="Proton glutamate symport protein"/>
    <property type="match status" value="1"/>
</dbReference>
<evidence type="ECO:0000256" key="6">
    <source>
        <dbReference type="SAM" id="MobiDB-lite"/>
    </source>
</evidence>
<evidence type="ECO:0000256" key="1">
    <source>
        <dbReference type="ARBA" id="ARBA00004141"/>
    </source>
</evidence>
<dbReference type="Pfam" id="PF00375">
    <property type="entry name" value="SDF"/>
    <property type="match status" value="1"/>
</dbReference>
<dbReference type="AlphaFoldDB" id="A0A6S7I2Y2"/>
<proteinExistence type="predicted"/>
<feature type="transmembrane region" description="Helical" evidence="7">
    <location>
        <begin position="856"/>
        <end position="876"/>
    </location>
</feature>
<dbReference type="InterPro" id="IPR036458">
    <property type="entry name" value="Na:dicarbo_symporter_sf"/>
</dbReference>
<dbReference type="PANTHER" id="PTHR11958:SF63">
    <property type="entry name" value="AMINO ACID TRANSPORTER"/>
    <property type="match status" value="1"/>
</dbReference>
<dbReference type="GO" id="GO:0015501">
    <property type="term" value="F:glutamate:sodium symporter activity"/>
    <property type="evidence" value="ECO:0007669"/>
    <property type="project" value="TreeGrafter"/>
</dbReference>
<protein>
    <submittedName>
        <fullName evidence="8">Excitatory amino acid transporter 1-like</fullName>
    </submittedName>
</protein>
<dbReference type="GO" id="GO:0005886">
    <property type="term" value="C:plasma membrane"/>
    <property type="evidence" value="ECO:0007669"/>
    <property type="project" value="TreeGrafter"/>
</dbReference>
<dbReference type="InterPro" id="IPR001991">
    <property type="entry name" value="Na-dicarboxylate_symporter"/>
</dbReference>
<feature type="compositionally biased region" description="Basic residues" evidence="6">
    <location>
        <begin position="299"/>
        <end position="312"/>
    </location>
</feature>
<evidence type="ECO:0000313" key="9">
    <source>
        <dbReference type="Proteomes" id="UP001152795"/>
    </source>
</evidence>
<organism evidence="8 9">
    <name type="scientific">Paramuricea clavata</name>
    <name type="common">Red gorgonian</name>
    <name type="synonym">Violescent sea-whip</name>
    <dbReference type="NCBI Taxonomy" id="317549"/>
    <lineage>
        <taxon>Eukaryota</taxon>
        <taxon>Metazoa</taxon>
        <taxon>Cnidaria</taxon>
        <taxon>Anthozoa</taxon>
        <taxon>Octocorallia</taxon>
        <taxon>Malacalcyonacea</taxon>
        <taxon>Plexauridae</taxon>
        <taxon>Paramuricea</taxon>
    </lineage>
</organism>
<dbReference type="GO" id="GO:0005313">
    <property type="term" value="F:L-glutamate transmembrane transporter activity"/>
    <property type="evidence" value="ECO:0007669"/>
    <property type="project" value="TreeGrafter"/>
</dbReference>
<evidence type="ECO:0000256" key="2">
    <source>
        <dbReference type="ARBA" id="ARBA00022448"/>
    </source>
</evidence>
<comment type="caution">
    <text evidence="8">The sequence shown here is derived from an EMBL/GenBank/DDBJ whole genome shotgun (WGS) entry which is preliminary data.</text>
</comment>
<keyword evidence="5 7" id="KW-0472">Membrane</keyword>
<feature type="transmembrane region" description="Helical" evidence="7">
    <location>
        <begin position="882"/>
        <end position="905"/>
    </location>
</feature>
<dbReference type="Gene3D" id="1.10.3860.10">
    <property type="entry name" value="Sodium:dicarboxylate symporter"/>
    <property type="match status" value="2"/>
</dbReference>
<reference evidence="8" key="1">
    <citation type="submission" date="2020-04" db="EMBL/GenBank/DDBJ databases">
        <authorList>
            <person name="Alioto T."/>
            <person name="Alioto T."/>
            <person name="Gomez Garrido J."/>
        </authorList>
    </citation>
    <scope>NUCLEOTIDE SEQUENCE</scope>
    <source>
        <strain evidence="8">A484AB</strain>
    </source>
</reference>
<dbReference type="Proteomes" id="UP001152795">
    <property type="component" value="Unassembled WGS sequence"/>
</dbReference>
<keyword evidence="4 7" id="KW-1133">Transmembrane helix</keyword>
<sequence>MAEYLQIFNLDLQARIHYASNDSRSHIAEQVMRSLNEATGDGRSIPIPRLPLFDGLSKGQIYGLTQDEFKSLEQQRQKEISIQCAKDIANRYEGKKCMGTTIHALTPACDVSDSFFFDDEFIQRFHHATPSMQEGCAGSEYYSKQLKFVEEHYILYDGGIEGIRNGCQVSGKMCEIHRNVLGCDWRGAPVNRVPAPVPSDFKDEFQYTIPDLSFVPGKITSIPNVDEFCPRVKIEETVKEIGPLDIQHSNTINDDGSISKFWNDNNDTLNKMLGSVDEITEKFTGEDLRPAVEYEMKKRHQQMVKAHTKKTKRASDKEKEMSKSVYDIDWADLIKSGSLEKLYVSQLDKYLNKVAGFSKMQISEKGFTKDKKAEAIKRHFYQEGKGNSAPIITTTSSNPTSTVPAETTTATDAAAVPPSTTTTNTFAAAATASRTFSATVHSASSFNVLPWGGDLHVQGRTIVLVNTCPIDNCLMIFYLLFKESQEIKNLFTSSYELVAQTLCRCFDLIDNGEYGKAKLEWLALNPGMHPAASGLLNAWANEENLFTQHLMPFMRSCASSSCNSPMCPLPGVHLRWGNTVALKVTQHAYCDGIRTQSNRQFPDGAPKFLAINVEFLVTAGVLEEKDILDNIQFLGRRNMVPDNIVEASFSSTGTKHKIIPTEYKFVNKTTAGVKSSAKNVSSFLKTEIINPWGMSSDNVQVIKGENAISEYDGQEKYNSANILGILTFSVVCGVILHTLGEEGKPLVSWFDCLFNGGLIHVVVVLPVIYFTLLRSNPFLLLSRVSKALLTAFGTASSSATIPLTLNCLEKNHKLDPRVTQFVLPIGTTVNKDGTAIYIAVAAIYIVKIYHGNASNFGSAVLICFAATLASVAAAPITGSVPIVTRTIVLQVIGISSADIALILAVDWLMDRLTTPTNVWACCVACAVVEHLSRDELEPTVGVCQTDHACSNVSAETNSVAIDIVEEEEGNIEKRQDIQNIHRL</sequence>
<keyword evidence="3 7" id="KW-0812">Transmembrane</keyword>
<name>A0A6S7I2Y2_PARCT</name>
<evidence type="ECO:0000256" key="4">
    <source>
        <dbReference type="ARBA" id="ARBA00022989"/>
    </source>
</evidence>
<feature type="region of interest" description="Disordered" evidence="6">
    <location>
        <begin position="299"/>
        <end position="318"/>
    </location>
</feature>
<feature type="transmembrane region" description="Helical" evidence="7">
    <location>
        <begin position="752"/>
        <end position="772"/>
    </location>
</feature>
<keyword evidence="9" id="KW-1185">Reference proteome</keyword>
<evidence type="ECO:0000256" key="7">
    <source>
        <dbReference type="SAM" id="Phobius"/>
    </source>
</evidence>
<dbReference type="GO" id="GO:0015175">
    <property type="term" value="F:neutral L-amino acid transmembrane transporter activity"/>
    <property type="evidence" value="ECO:0007669"/>
    <property type="project" value="TreeGrafter"/>
</dbReference>
<evidence type="ECO:0000256" key="5">
    <source>
        <dbReference type="ARBA" id="ARBA00023136"/>
    </source>
</evidence>
<feature type="transmembrane region" description="Helical" evidence="7">
    <location>
        <begin position="722"/>
        <end position="740"/>
    </location>
</feature>
<gene>
    <name evidence="8" type="ORF">PACLA_8A028891</name>
</gene>
<accession>A0A6S7I2Y2</accession>
<keyword evidence="2" id="KW-0813">Transport</keyword>
<dbReference type="EMBL" id="CACRXK020003925">
    <property type="protein sequence ID" value="CAB4000782.1"/>
    <property type="molecule type" value="Genomic_DNA"/>
</dbReference>
<evidence type="ECO:0000313" key="8">
    <source>
        <dbReference type="EMBL" id="CAB4000782.1"/>
    </source>
</evidence>
<dbReference type="OrthoDB" id="5877963at2759"/>
<evidence type="ECO:0000256" key="3">
    <source>
        <dbReference type="ARBA" id="ARBA00022692"/>
    </source>
</evidence>